<evidence type="ECO:0000313" key="2">
    <source>
        <dbReference type="EMBL" id="GIX96136.1"/>
    </source>
</evidence>
<evidence type="ECO:0000313" key="3">
    <source>
        <dbReference type="Proteomes" id="UP001054945"/>
    </source>
</evidence>
<comment type="caution">
    <text evidence="2">The sequence shown here is derived from an EMBL/GenBank/DDBJ whole genome shotgun (WGS) entry which is preliminary data.</text>
</comment>
<organism evidence="2 3">
    <name type="scientific">Caerostris extrusa</name>
    <name type="common">Bark spider</name>
    <name type="synonym">Caerostris bankana</name>
    <dbReference type="NCBI Taxonomy" id="172846"/>
    <lineage>
        <taxon>Eukaryota</taxon>
        <taxon>Metazoa</taxon>
        <taxon>Ecdysozoa</taxon>
        <taxon>Arthropoda</taxon>
        <taxon>Chelicerata</taxon>
        <taxon>Arachnida</taxon>
        <taxon>Araneae</taxon>
        <taxon>Araneomorphae</taxon>
        <taxon>Entelegynae</taxon>
        <taxon>Araneoidea</taxon>
        <taxon>Araneidae</taxon>
        <taxon>Caerostris</taxon>
    </lineage>
</organism>
<feature type="compositionally biased region" description="Polar residues" evidence="1">
    <location>
        <begin position="9"/>
        <end position="41"/>
    </location>
</feature>
<name>A0AAV4PGD7_CAEEX</name>
<dbReference type="EMBL" id="BPLR01004611">
    <property type="protein sequence ID" value="GIX96136.1"/>
    <property type="molecule type" value="Genomic_DNA"/>
</dbReference>
<gene>
    <name evidence="2" type="ORF">CEXT_363201</name>
</gene>
<keyword evidence="3" id="KW-1185">Reference proteome</keyword>
<protein>
    <submittedName>
        <fullName evidence="2">Uncharacterized protein</fullName>
    </submittedName>
</protein>
<reference evidence="2 3" key="1">
    <citation type="submission" date="2021-06" db="EMBL/GenBank/DDBJ databases">
        <title>Caerostris extrusa draft genome.</title>
        <authorList>
            <person name="Kono N."/>
            <person name="Arakawa K."/>
        </authorList>
    </citation>
    <scope>NUCLEOTIDE SEQUENCE [LARGE SCALE GENOMIC DNA]</scope>
</reference>
<accession>A0AAV4PGD7</accession>
<feature type="region of interest" description="Disordered" evidence="1">
    <location>
        <begin position="1"/>
        <end position="82"/>
    </location>
</feature>
<proteinExistence type="predicted"/>
<sequence>MLLFRTKSQRASRSSLDTTTITTYDSSGSGENGLISSTSGLGRTYDLKTRGSAFTNGFERPHSPVTRQETLDHPGVRGNGRMTMEGFREASEITVMQLLFMLVQIKEIKRAAATCTEVVLMNI</sequence>
<dbReference type="Proteomes" id="UP001054945">
    <property type="component" value="Unassembled WGS sequence"/>
</dbReference>
<dbReference type="AlphaFoldDB" id="A0AAV4PGD7"/>
<evidence type="ECO:0000256" key="1">
    <source>
        <dbReference type="SAM" id="MobiDB-lite"/>
    </source>
</evidence>